<protein>
    <submittedName>
        <fullName evidence="1">Uncharacterized protein</fullName>
    </submittedName>
</protein>
<evidence type="ECO:0000313" key="2">
    <source>
        <dbReference type="Proteomes" id="UP001056978"/>
    </source>
</evidence>
<keyword evidence="2" id="KW-1185">Reference proteome</keyword>
<gene>
    <name evidence="1" type="ORF">MKS88_003491</name>
</gene>
<evidence type="ECO:0000313" key="1">
    <source>
        <dbReference type="EMBL" id="KAI4837024.1"/>
    </source>
</evidence>
<comment type="caution">
    <text evidence="1">The sequence shown here is derived from an EMBL/GenBank/DDBJ whole genome shotgun (WGS) entry which is preliminary data.</text>
</comment>
<proteinExistence type="predicted"/>
<organism evidence="1 2">
    <name type="scientific">Plasmodium brasilianum</name>
    <dbReference type="NCBI Taxonomy" id="5824"/>
    <lineage>
        <taxon>Eukaryota</taxon>
        <taxon>Sar</taxon>
        <taxon>Alveolata</taxon>
        <taxon>Apicomplexa</taxon>
        <taxon>Aconoidasida</taxon>
        <taxon>Haemosporida</taxon>
        <taxon>Plasmodiidae</taxon>
        <taxon>Plasmodium</taxon>
        <taxon>Plasmodium (Plasmodium)</taxon>
    </lineage>
</organism>
<accession>A0ACB9Y7L8</accession>
<name>A0ACB9Y7L8_PLABR</name>
<dbReference type="Proteomes" id="UP001056978">
    <property type="component" value="Chromosome 11"/>
</dbReference>
<dbReference type="EMBL" id="CM043779">
    <property type="protein sequence ID" value="KAI4837024.1"/>
    <property type="molecule type" value="Genomic_DNA"/>
</dbReference>
<sequence>MYEHYYKKKHIPISNIYQKPYNSFNDSEYYRTQLEKIESKYQNERDISTEEIESPSNDNLLMKLGVNYKNDTSRLLHIKYKMNYFYLFPALYLLSMIPLYAYVTIKYNKLNKSNHNDSN</sequence>
<reference evidence="1" key="1">
    <citation type="submission" date="2022-06" db="EMBL/GenBank/DDBJ databases">
        <title>The First Complete Genome of the Simian Malaria Parasite Plasmodium brasilianum.</title>
        <authorList>
            <person name="Bajic M."/>
            <person name="Ravishankar S."/>
        </authorList>
    </citation>
    <scope>NUCLEOTIDE SEQUENCE</scope>
    <source>
        <strain evidence="1">Bolivian I</strain>
    </source>
</reference>